<dbReference type="SUPFAM" id="SSF89095">
    <property type="entry name" value="GatB/YqeY motif"/>
    <property type="match status" value="1"/>
</dbReference>
<name>A0A8D5ZLE3_9BACL</name>
<accession>A0A8D5ZLE3</accession>
<dbReference type="PANTHER" id="PTHR28055">
    <property type="entry name" value="ALTERED INHERITANCE OF MITOCHONDRIA PROTEIN 41, MITOCHONDRIAL"/>
    <property type="match status" value="1"/>
</dbReference>
<dbReference type="Proteomes" id="UP000677436">
    <property type="component" value="Chromosome"/>
</dbReference>
<gene>
    <name evidence="1" type="ORF">JIR001_22070</name>
</gene>
<dbReference type="InterPro" id="IPR003789">
    <property type="entry name" value="Asn/Gln_tRNA_amidoTrase-B-like"/>
</dbReference>
<reference evidence="1" key="2">
    <citation type="journal article" date="2021" name="Microbiol. Resour. Announc.">
        <title>Complete Genome Sequence of Polycladomyces abyssicola JIR-001T, Isolated from Hemipelagic Sediment in Deep Seawater.</title>
        <authorList>
            <person name="Tsubouchi T."/>
            <person name="Kaneko Y."/>
        </authorList>
    </citation>
    <scope>NUCLEOTIDE SEQUENCE</scope>
    <source>
        <strain evidence="1">JIR-001</strain>
    </source>
</reference>
<dbReference type="Gene3D" id="1.10.1510.10">
    <property type="entry name" value="Uncharacterised protein YqeY/AIM41 PF09424, N-terminal domain"/>
    <property type="match status" value="1"/>
</dbReference>
<organism evidence="1 2">
    <name type="scientific">Polycladomyces abyssicola</name>
    <dbReference type="NCBI Taxonomy" id="1125966"/>
    <lineage>
        <taxon>Bacteria</taxon>
        <taxon>Bacillati</taxon>
        <taxon>Bacillota</taxon>
        <taxon>Bacilli</taxon>
        <taxon>Bacillales</taxon>
        <taxon>Thermoactinomycetaceae</taxon>
        <taxon>Polycladomyces</taxon>
    </lineage>
</organism>
<protein>
    <recommendedName>
        <fullName evidence="3">GatB/YqeY domain-containing protein</fullName>
    </recommendedName>
</protein>
<evidence type="ECO:0000313" key="1">
    <source>
        <dbReference type="EMBL" id="BCU82424.1"/>
    </source>
</evidence>
<dbReference type="PANTHER" id="PTHR28055:SF1">
    <property type="entry name" value="ALTERED INHERITANCE OF MITOCHONDRIA PROTEIN 41, MITOCHONDRIAL"/>
    <property type="match status" value="1"/>
</dbReference>
<dbReference type="InterPro" id="IPR042184">
    <property type="entry name" value="YqeY/Aim41_N"/>
</dbReference>
<keyword evidence="2" id="KW-1185">Reference proteome</keyword>
<dbReference type="EMBL" id="AP024601">
    <property type="protein sequence ID" value="BCU82424.1"/>
    <property type="molecule type" value="Genomic_DNA"/>
</dbReference>
<dbReference type="InterPro" id="IPR023168">
    <property type="entry name" value="GatB_Yqey_C_2"/>
</dbReference>
<proteinExistence type="predicted"/>
<dbReference type="KEGG" id="pabs:JIR001_22070"/>
<reference evidence="1" key="1">
    <citation type="journal article" date="2013" name="Int. J. Syst. Evol. Microbiol.">
        <title>Polycladomyces abyssicola gen. nov., sp. nov., a thermophilic filamentous bacterium isolated from hemipelagic sediment.</title>
        <authorList>
            <person name="Tsubouchi T."/>
            <person name="Shimane Y."/>
            <person name="Mori K."/>
            <person name="Usui K."/>
            <person name="Hiraki T."/>
            <person name="Tame A."/>
            <person name="Uematsu K."/>
            <person name="Maruyama T."/>
            <person name="Hatada Y."/>
        </authorList>
    </citation>
    <scope>NUCLEOTIDE SEQUENCE</scope>
    <source>
        <strain evidence="1">JIR-001</strain>
    </source>
</reference>
<evidence type="ECO:0008006" key="3">
    <source>
        <dbReference type="Google" id="ProtNLM"/>
    </source>
</evidence>
<dbReference type="GO" id="GO:0016884">
    <property type="term" value="F:carbon-nitrogen ligase activity, with glutamine as amido-N-donor"/>
    <property type="evidence" value="ECO:0007669"/>
    <property type="project" value="InterPro"/>
</dbReference>
<dbReference type="InterPro" id="IPR019004">
    <property type="entry name" value="YqeY/Aim41"/>
</dbReference>
<dbReference type="Gene3D" id="1.10.10.410">
    <property type="match status" value="1"/>
</dbReference>
<dbReference type="Pfam" id="PF09424">
    <property type="entry name" value="YqeY"/>
    <property type="match status" value="1"/>
</dbReference>
<dbReference type="AlphaFoldDB" id="A0A8D5ZLE3"/>
<evidence type="ECO:0000313" key="2">
    <source>
        <dbReference type="Proteomes" id="UP000677436"/>
    </source>
</evidence>
<sequence>MAVKVSLLERLNQDMKTAMKNKEKTKLSVIRMLRSEIKNEEIQRQHTLSDEEVIEVLMRELKKRKDALQQFEEAGRDDLVQQLREEITVIEPYLPEQLSEEELRELVREVVQEIGASSKADMGKVMKAIMPRVKGRADGKLVNRLVQEVLS</sequence>